<reference evidence="4 5" key="1">
    <citation type="submission" date="2018-07" db="EMBL/GenBank/DDBJ databases">
        <title>Parabacteroides acidifaciens nov. sp., isolated from human feces.</title>
        <authorList>
            <person name="Wang Y.J."/>
        </authorList>
    </citation>
    <scope>NUCLEOTIDE SEQUENCE [LARGE SCALE GENOMIC DNA]</scope>
    <source>
        <strain evidence="4 5">426-9</strain>
    </source>
</reference>
<dbReference type="EMBL" id="QREV01000015">
    <property type="protein sequence ID" value="RDU49537.1"/>
    <property type="molecule type" value="Genomic_DNA"/>
</dbReference>
<dbReference type="PANTHER" id="PTHR39196">
    <property type="entry name" value="PRIMOSOME, DNAD SUBUNIT"/>
    <property type="match status" value="1"/>
</dbReference>
<sequence length="294" mass="33753">MARPIKKGLDYFPVDTNILRDLKIRRVKREYGAESFLLYMTILCDIYANGYYLAANDDYLFDLSEQVQIPESRVLDILLLMVDVGLFDSALFVEKRVLTSLSVQKRYFLAKTKKPEMFDSKERSYLLMGVNELITPVISPKTPVICPETPQKEGLSTQSKVKENKIKINTNQTTLTPFVPQASGREQWEIWKNELLEDEDWRASAVRQSGEGIGFNEMLPGKLNEFCDFIVSSGEQDTVGHKKDFTRRFHYWQSNHGTKKKFARAAQPERKSKIQEAIELGDAVVENAKRLGLI</sequence>
<feature type="domain" description="Lin1244/Lin1753-like N-terminal" evidence="1">
    <location>
        <begin position="11"/>
        <end position="102"/>
    </location>
</feature>
<name>A0A3D8HG40_9BACT</name>
<evidence type="ECO:0000313" key="3">
    <source>
        <dbReference type="EMBL" id="MBC8601704.1"/>
    </source>
</evidence>
<evidence type="ECO:0000313" key="6">
    <source>
        <dbReference type="Proteomes" id="UP000629596"/>
    </source>
</evidence>
<feature type="domain" description="DUF7833" evidence="2">
    <location>
        <begin position="193"/>
        <end position="252"/>
    </location>
</feature>
<dbReference type="Proteomes" id="UP000629596">
    <property type="component" value="Unassembled WGS sequence"/>
</dbReference>
<evidence type="ECO:0000259" key="2">
    <source>
        <dbReference type="Pfam" id="PF25200"/>
    </source>
</evidence>
<proteinExistence type="predicted"/>
<dbReference type="PANTHER" id="PTHR39196:SF1">
    <property type="entry name" value="PRIMOSOME, DNAD SUBUNIT"/>
    <property type="match status" value="1"/>
</dbReference>
<evidence type="ECO:0000313" key="5">
    <source>
        <dbReference type="Proteomes" id="UP000256321"/>
    </source>
</evidence>
<protein>
    <submittedName>
        <fullName evidence="4">DUF4373 domain-containing protein</fullName>
    </submittedName>
</protein>
<dbReference type="Pfam" id="PF25200">
    <property type="entry name" value="DUF7833"/>
    <property type="match status" value="1"/>
</dbReference>
<gene>
    <name evidence="4" type="ORF">DWU89_08395</name>
    <name evidence="3" type="ORF">H8784_08205</name>
</gene>
<dbReference type="EMBL" id="JACRTI010000015">
    <property type="protein sequence ID" value="MBC8601704.1"/>
    <property type="molecule type" value="Genomic_DNA"/>
</dbReference>
<evidence type="ECO:0000313" key="4">
    <source>
        <dbReference type="EMBL" id="RDU49537.1"/>
    </source>
</evidence>
<dbReference type="Pfam" id="PF14297">
    <property type="entry name" value="Lin1244_N"/>
    <property type="match status" value="1"/>
</dbReference>
<evidence type="ECO:0000259" key="1">
    <source>
        <dbReference type="Pfam" id="PF14297"/>
    </source>
</evidence>
<comment type="caution">
    <text evidence="4">The sequence shown here is derived from an EMBL/GenBank/DDBJ whole genome shotgun (WGS) entry which is preliminary data.</text>
</comment>
<dbReference type="AlphaFoldDB" id="A0A3D8HG40"/>
<dbReference type="RefSeq" id="WP_115499202.1">
    <property type="nucleotide sequence ID" value="NZ_JACRTI010000015.1"/>
</dbReference>
<dbReference type="InterPro" id="IPR057155">
    <property type="entry name" value="DUF7833"/>
</dbReference>
<accession>A0A3D8HG40</accession>
<reference evidence="3 6" key="2">
    <citation type="submission" date="2020-08" db="EMBL/GenBank/DDBJ databases">
        <title>Genome public.</title>
        <authorList>
            <person name="Liu C."/>
            <person name="Sun Q."/>
        </authorList>
    </citation>
    <scope>NUCLEOTIDE SEQUENCE [LARGE SCALE GENOMIC DNA]</scope>
    <source>
        <strain evidence="3 6">426_9</strain>
    </source>
</reference>
<keyword evidence="6" id="KW-1185">Reference proteome</keyword>
<dbReference type="InterPro" id="IPR025400">
    <property type="entry name" value="Lin1244/Lin1753-like_N"/>
</dbReference>
<dbReference type="Proteomes" id="UP000256321">
    <property type="component" value="Unassembled WGS sequence"/>
</dbReference>
<organism evidence="4 5">
    <name type="scientific">Parabacteroides acidifaciens</name>
    <dbReference type="NCBI Taxonomy" id="2290935"/>
    <lineage>
        <taxon>Bacteria</taxon>
        <taxon>Pseudomonadati</taxon>
        <taxon>Bacteroidota</taxon>
        <taxon>Bacteroidia</taxon>
        <taxon>Bacteroidales</taxon>
        <taxon>Tannerellaceae</taxon>
        <taxon>Parabacteroides</taxon>
    </lineage>
</organism>